<dbReference type="PANTHER" id="PTHR47240:SF2">
    <property type="entry name" value="CHROMO DOMAIN-CONTAINING PROTEIN LHP1"/>
    <property type="match status" value="1"/>
</dbReference>
<dbReference type="PANTHER" id="PTHR47240">
    <property type="entry name" value="CHROMO DOMAIN-CONTAINING PROTEIN LHP1"/>
    <property type="match status" value="1"/>
</dbReference>
<name>A0A8C4WXQ3_EPTBU</name>
<dbReference type="Gene3D" id="2.40.50.40">
    <property type="match status" value="1"/>
</dbReference>
<dbReference type="InterPro" id="IPR023779">
    <property type="entry name" value="Chromodomain_CS"/>
</dbReference>
<sequence length="68" mass="8059">MFCYGFLPLCLGVLRCARFQVEAILRSRQRKGRIEFLVKWKGYTDKESTWEPMENLQNSMLLNSVRPC</sequence>
<dbReference type="GO" id="GO:0005634">
    <property type="term" value="C:nucleus"/>
    <property type="evidence" value="ECO:0007669"/>
    <property type="project" value="UniProtKB-SubCell"/>
</dbReference>
<dbReference type="InterPro" id="IPR000953">
    <property type="entry name" value="Chromo/chromo_shadow_dom"/>
</dbReference>
<dbReference type="InterPro" id="IPR023780">
    <property type="entry name" value="Chromo_domain"/>
</dbReference>
<dbReference type="GO" id="GO:0031507">
    <property type="term" value="P:heterochromatin formation"/>
    <property type="evidence" value="ECO:0007669"/>
    <property type="project" value="InterPro"/>
</dbReference>
<accession>A0A8C4WXQ3</accession>
<protein>
    <recommendedName>
        <fullName evidence="4">Chromo domain-containing protein</fullName>
    </recommendedName>
</protein>
<evidence type="ECO:0000259" key="4">
    <source>
        <dbReference type="PROSITE" id="PS50013"/>
    </source>
</evidence>
<dbReference type="InterPro" id="IPR017984">
    <property type="entry name" value="Chromo_dom_subgr"/>
</dbReference>
<dbReference type="PROSITE" id="PS50013">
    <property type="entry name" value="CHROMO_2"/>
    <property type="match status" value="1"/>
</dbReference>
<evidence type="ECO:0000313" key="6">
    <source>
        <dbReference type="Proteomes" id="UP000694388"/>
    </source>
</evidence>
<feature type="signal peptide" evidence="3">
    <location>
        <begin position="1"/>
        <end position="16"/>
    </location>
</feature>
<dbReference type="InterPro" id="IPR016197">
    <property type="entry name" value="Chromo-like_dom_sf"/>
</dbReference>
<evidence type="ECO:0000256" key="2">
    <source>
        <dbReference type="ARBA" id="ARBA00023242"/>
    </source>
</evidence>
<evidence type="ECO:0000313" key="5">
    <source>
        <dbReference type="Ensembl" id="ENSEBUP00000018485.1"/>
    </source>
</evidence>
<dbReference type="AlphaFoldDB" id="A0A8C4WXQ3"/>
<dbReference type="SMART" id="SM00298">
    <property type="entry name" value="CHROMO"/>
    <property type="match status" value="1"/>
</dbReference>
<dbReference type="Proteomes" id="UP000694388">
    <property type="component" value="Unplaced"/>
</dbReference>
<proteinExistence type="predicted"/>
<keyword evidence="2" id="KW-0539">Nucleus</keyword>
<feature type="domain" description="Chromo" evidence="4">
    <location>
        <begin position="19"/>
        <end position="68"/>
    </location>
</feature>
<reference evidence="5" key="1">
    <citation type="submission" date="2025-08" db="UniProtKB">
        <authorList>
            <consortium name="Ensembl"/>
        </authorList>
    </citation>
    <scope>IDENTIFICATION</scope>
</reference>
<evidence type="ECO:0000256" key="1">
    <source>
        <dbReference type="ARBA" id="ARBA00004123"/>
    </source>
</evidence>
<dbReference type="OMA" id="CARFQVE"/>
<dbReference type="InterPro" id="IPR044251">
    <property type="entry name" value="LHP1-like"/>
</dbReference>
<comment type="subcellular location">
    <subcellularLocation>
        <location evidence="1">Nucleus</location>
    </subcellularLocation>
</comment>
<keyword evidence="6" id="KW-1185">Reference proteome</keyword>
<dbReference type="SUPFAM" id="SSF54160">
    <property type="entry name" value="Chromo domain-like"/>
    <property type="match status" value="1"/>
</dbReference>
<dbReference type="CDD" id="cd00024">
    <property type="entry name" value="CD_CSD"/>
    <property type="match status" value="1"/>
</dbReference>
<dbReference type="PROSITE" id="PS00598">
    <property type="entry name" value="CHROMO_1"/>
    <property type="match status" value="1"/>
</dbReference>
<organism evidence="5 6">
    <name type="scientific">Eptatretus burgeri</name>
    <name type="common">Inshore hagfish</name>
    <dbReference type="NCBI Taxonomy" id="7764"/>
    <lineage>
        <taxon>Eukaryota</taxon>
        <taxon>Metazoa</taxon>
        <taxon>Chordata</taxon>
        <taxon>Craniata</taxon>
        <taxon>Vertebrata</taxon>
        <taxon>Cyclostomata</taxon>
        <taxon>Myxini</taxon>
        <taxon>Myxiniformes</taxon>
        <taxon>Myxinidae</taxon>
        <taxon>Eptatretinae</taxon>
        <taxon>Eptatretus</taxon>
    </lineage>
</organism>
<reference evidence="5" key="2">
    <citation type="submission" date="2025-09" db="UniProtKB">
        <authorList>
            <consortium name="Ensembl"/>
        </authorList>
    </citation>
    <scope>IDENTIFICATION</scope>
</reference>
<feature type="chain" id="PRO_5034170901" description="Chromo domain-containing protein" evidence="3">
    <location>
        <begin position="17"/>
        <end position="68"/>
    </location>
</feature>
<keyword evidence="3" id="KW-0732">Signal</keyword>
<evidence type="ECO:0000256" key="3">
    <source>
        <dbReference type="SAM" id="SignalP"/>
    </source>
</evidence>
<dbReference type="Ensembl" id="ENSEBUT00000019061.1">
    <property type="protein sequence ID" value="ENSEBUP00000018485.1"/>
    <property type="gene ID" value="ENSEBUG00000011537.1"/>
</dbReference>
<dbReference type="Pfam" id="PF00385">
    <property type="entry name" value="Chromo"/>
    <property type="match status" value="1"/>
</dbReference>
<dbReference type="PRINTS" id="PR00504">
    <property type="entry name" value="CHROMODOMAIN"/>
</dbReference>